<proteinExistence type="predicted"/>
<feature type="region of interest" description="Disordered" evidence="2">
    <location>
        <begin position="294"/>
        <end position="331"/>
    </location>
</feature>
<accession>G4TF80</accession>
<dbReference type="PROSITE" id="PS51228">
    <property type="entry name" value="ACB_2"/>
    <property type="match status" value="1"/>
</dbReference>
<dbReference type="PROSITE" id="PS00880">
    <property type="entry name" value="ACB_1"/>
    <property type="match status" value="1"/>
</dbReference>
<organism evidence="5 6">
    <name type="scientific">Serendipita indica (strain DSM 11827)</name>
    <name type="common">Root endophyte fungus</name>
    <name type="synonym">Piriformospora indica</name>
    <dbReference type="NCBI Taxonomy" id="1109443"/>
    <lineage>
        <taxon>Eukaryota</taxon>
        <taxon>Fungi</taxon>
        <taxon>Dikarya</taxon>
        <taxon>Basidiomycota</taxon>
        <taxon>Agaricomycotina</taxon>
        <taxon>Agaricomycetes</taxon>
        <taxon>Sebacinales</taxon>
        <taxon>Serendipitaceae</taxon>
        <taxon>Serendipita</taxon>
    </lineage>
</organism>
<feature type="compositionally biased region" description="Low complexity" evidence="2">
    <location>
        <begin position="219"/>
        <end position="228"/>
    </location>
</feature>
<evidence type="ECO:0000259" key="4">
    <source>
        <dbReference type="PROSITE" id="PS51228"/>
    </source>
</evidence>
<dbReference type="eggNOG" id="KOG0817">
    <property type="taxonomic scope" value="Eukaryota"/>
</dbReference>
<dbReference type="Gene3D" id="1.20.80.10">
    <property type="match status" value="1"/>
</dbReference>
<feature type="domain" description="ACB" evidence="4">
    <location>
        <begin position="6"/>
        <end position="95"/>
    </location>
</feature>
<comment type="caution">
    <text evidence="5">The sequence shown here is derived from an EMBL/GenBank/DDBJ whole genome shotgun (WGS) entry which is preliminary data.</text>
</comment>
<feature type="compositionally biased region" description="Acidic residues" evidence="2">
    <location>
        <begin position="134"/>
        <end position="148"/>
    </location>
</feature>
<dbReference type="OrthoDB" id="346910at2759"/>
<keyword evidence="3" id="KW-0472">Membrane</keyword>
<evidence type="ECO:0000256" key="3">
    <source>
        <dbReference type="SAM" id="Phobius"/>
    </source>
</evidence>
<dbReference type="AlphaFoldDB" id="G4TF80"/>
<sequence length="433" mass="48038">MAQDFIDVQFDKAVEIVQSLPKNGPIQTGYEEKLAMYSLYKQATVGNVQGPRPSMFDMLGRAKWDSWAKQKDLGAREAKWQYVETLMKVLRKYSDRTIARNLVQELESYGDPSSIVLSGTLSNAQTDSETSNSETDEDEVKADNEESNEPYQMENETDEVYDQRQHSPPVNEIRRPGSAISSQNRYRTPLAGSTINAPIPPHVLSPIGTPGMQVLPEHPTASAYAPSEPAAPPTAYPTTLAPQLTGGSQPTPSPRLPTASQGSLQQRPTLERAVESMQASLAALHERLESLETNLGLNERGPPGISRVSLPSSYDSLRRSSPKRGANSGPTWPIWDPSNMGAWSLVLQPLSRLETNLKAFAHFLAQSDERSPLLVVIRRLFLDLSFLFVFLIVFKSIWRRTSIRRREVYLALGGVWRAITGTHAPRIMAEKGV</sequence>
<gene>
    <name evidence="5" type="ORF">PIIN_03902</name>
</gene>
<dbReference type="STRING" id="1109443.G4TF80"/>
<dbReference type="OMA" id="PAMWDML"/>
<protein>
    <recommendedName>
        <fullName evidence="4">ACB domain-containing protein</fullName>
    </recommendedName>
</protein>
<evidence type="ECO:0000256" key="2">
    <source>
        <dbReference type="SAM" id="MobiDB-lite"/>
    </source>
</evidence>
<dbReference type="EMBL" id="CAFZ01000068">
    <property type="protein sequence ID" value="CCA69962.1"/>
    <property type="molecule type" value="Genomic_DNA"/>
</dbReference>
<dbReference type="PANTHER" id="PTHR23310:SF133">
    <property type="entry name" value="COA BINDING PROTEIN, PUTATIVE (AFU_ORTHOLOGUE AFUA_1G12300)-RELATED"/>
    <property type="match status" value="1"/>
</dbReference>
<dbReference type="InterPro" id="IPR000582">
    <property type="entry name" value="Acyl-CoA-binding_protein"/>
</dbReference>
<feature type="region of interest" description="Disordered" evidence="2">
    <location>
        <begin position="117"/>
        <end position="185"/>
    </location>
</feature>
<keyword evidence="6" id="KW-1185">Reference proteome</keyword>
<evidence type="ECO:0000313" key="5">
    <source>
        <dbReference type="EMBL" id="CCA69962.1"/>
    </source>
</evidence>
<dbReference type="SUPFAM" id="SSF47027">
    <property type="entry name" value="Acyl-CoA binding protein"/>
    <property type="match status" value="1"/>
</dbReference>
<dbReference type="PANTHER" id="PTHR23310">
    <property type="entry name" value="ACYL-COA-BINDING PROTEIN, ACBP"/>
    <property type="match status" value="1"/>
</dbReference>
<keyword evidence="3" id="KW-1133">Transmembrane helix</keyword>
<evidence type="ECO:0000313" key="6">
    <source>
        <dbReference type="Proteomes" id="UP000007148"/>
    </source>
</evidence>
<dbReference type="FunFam" id="1.20.80.10:FF:000010">
    <property type="entry name" value="Acyl-CoA-binding domain-containing protein 5"/>
    <property type="match status" value="1"/>
</dbReference>
<feature type="compositionally biased region" description="Polar residues" evidence="2">
    <location>
        <begin position="258"/>
        <end position="268"/>
    </location>
</feature>
<feature type="compositionally biased region" description="Low complexity" evidence="2">
    <location>
        <begin position="236"/>
        <end position="245"/>
    </location>
</feature>
<dbReference type="InterPro" id="IPR035984">
    <property type="entry name" value="Acyl-CoA-binding_sf"/>
</dbReference>
<reference evidence="5 6" key="1">
    <citation type="journal article" date="2011" name="PLoS Pathog.">
        <title>Endophytic Life Strategies Decoded by Genome and Transcriptome Analyses of the Mutualistic Root Symbiont Piriformospora indica.</title>
        <authorList>
            <person name="Zuccaro A."/>
            <person name="Lahrmann U."/>
            <person name="Guldener U."/>
            <person name="Langen G."/>
            <person name="Pfiffi S."/>
            <person name="Biedenkopf D."/>
            <person name="Wong P."/>
            <person name="Samans B."/>
            <person name="Grimm C."/>
            <person name="Basiewicz M."/>
            <person name="Murat C."/>
            <person name="Martin F."/>
            <person name="Kogel K.H."/>
        </authorList>
    </citation>
    <scope>NUCLEOTIDE SEQUENCE [LARGE SCALE GENOMIC DNA]</scope>
    <source>
        <strain evidence="5 6">DSM 11827</strain>
    </source>
</reference>
<feature type="transmembrane region" description="Helical" evidence="3">
    <location>
        <begin position="380"/>
        <end position="398"/>
    </location>
</feature>
<dbReference type="InParanoid" id="G4TF80"/>
<evidence type="ECO:0000256" key="1">
    <source>
        <dbReference type="ARBA" id="ARBA00023121"/>
    </source>
</evidence>
<dbReference type="InterPro" id="IPR014352">
    <property type="entry name" value="FERM/acyl-CoA-bd_prot_sf"/>
</dbReference>
<dbReference type="PRINTS" id="PR00689">
    <property type="entry name" value="ACOABINDINGP"/>
</dbReference>
<dbReference type="GO" id="GO:0000062">
    <property type="term" value="F:fatty-acyl-CoA binding"/>
    <property type="evidence" value="ECO:0007669"/>
    <property type="project" value="InterPro"/>
</dbReference>
<dbReference type="GO" id="GO:0006631">
    <property type="term" value="P:fatty acid metabolic process"/>
    <property type="evidence" value="ECO:0007669"/>
    <property type="project" value="TreeGrafter"/>
</dbReference>
<feature type="region of interest" description="Disordered" evidence="2">
    <location>
        <begin position="208"/>
        <end position="277"/>
    </location>
</feature>
<dbReference type="Proteomes" id="UP000007148">
    <property type="component" value="Unassembled WGS sequence"/>
</dbReference>
<keyword evidence="1" id="KW-0446">Lipid-binding</keyword>
<dbReference type="Pfam" id="PF00887">
    <property type="entry name" value="ACBP"/>
    <property type="match status" value="1"/>
</dbReference>
<dbReference type="HOGENOM" id="CLU_046559_0_0_1"/>
<name>G4TF80_SERID</name>
<keyword evidence="3" id="KW-0812">Transmembrane</keyword>
<dbReference type="InterPro" id="IPR022408">
    <property type="entry name" value="Acyl-CoA-binding_prot_CS"/>
</dbReference>